<dbReference type="EMBL" id="CAJZBQ010000017">
    <property type="protein sequence ID" value="CAG9317089.1"/>
    <property type="molecule type" value="Genomic_DNA"/>
</dbReference>
<reference evidence="1" key="1">
    <citation type="submission" date="2021-09" db="EMBL/GenBank/DDBJ databases">
        <authorList>
            <consortium name="AG Swart"/>
            <person name="Singh M."/>
            <person name="Singh A."/>
            <person name="Seah K."/>
            <person name="Emmerich C."/>
        </authorList>
    </citation>
    <scope>NUCLEOTIDE SEQUENCE</scope>
    <source>
        <strain evidence="1">ATCC30299</strain>
    </source>
</reference>
<organism evidence="1 2">
    <name type="scientific">Blepharisma stoltei</name>
    <dbReference type="NCBI Taxonomy" id="1481888"/>
    <lineage>
        <taxon>Eukaryota</taxon>
        <taxon>Sar</taxon>
        <taxon>Alveolata</taxon>
        <taxon>Ciliophora</taxon>
        <taxon>Postciliodesmatophora</taxon>
        <taxon>Heterotrichea</taxon>
        <taxon>Heterotrichida</taxon>
        <taxon>Blepharismidae</taxon>
        <taxon>Blepharisma</taxon>
    </lineage>
</organism>
<protein>
    <submittedName>
        <fullName evidence="1">Uncharacterized protein</fullName>
    </submittedName>
</protein>
<evidence type="ECO:0000313" key="1">
    <source>
        <dbReference type="EMBL" id="CAG9317089.1"/>
    </source>
</evidence>
<dbReference type="AlphaFoldDB" id="A0AAU9ISR9"/>
<gene>
    <name evidence="1" type="ORF">BSTOLATCC_MIC17711</name>
</gene>
<accession>A0AAU9ISR9</accession>
<dbReference type="Proteomes" id="UP001162131">
    <property type="component" value="Unassembled WGS sequence"/>
</dbReference>
<sequence length="253" mass="29278">MNTSNEMKLISVLDSESQNIAEFNAIKPKIDALSPLNESSISPWKNLDLENKVFSTYHPKLLKKSPKPSKIPLSQVSESKPILIQDFSSPQIASPIIHRKTQLRRKHTTRSLSIDEEIANYLAKPAKHLQTPSRNSPEILKWNNTDNLKIGERTPQNFNKIGERSPQSFNKLPPLEVNKINTQQNYQKFFTNSQAFNKPQTNYRVHSLAQLINLSKREWEFMMTKRENGGIPESYMFQVPWKYQRGGKKNFLE</sequence>
<comment type="caution">
    <text evidence="1">The sequence shown here is derived from an EMBL/GenBank/DDBJ whole genome shotgun (WGS) entry which is preliminary data.</text>
</comment>
<proteinExistence type="predicted"/>
<keyword evidence="2" id="KW-1185">Reference proteome</keyword>
<evidence type="ECO:0000313" key="2">
    <source>
        <dbReference type="Proteomes" id="UP001162131"/>
    </source>
</evidence>
<name>A0AAU9ISR9_9CILI</name>